<evidence type="ECO:0000256" key="4">
    <source>
        <dbReference type="ARBA" id="ARBA00022707"/>
    </source>
</evidence>
<evidence type="ECO:0000256" key="5">
    <source>
        <dbReference type="ARBA" id="ARBA00023136"/>
    </source>
</evidence>
<comment type="similarity">
    <text evidence="2">Belongs to the raftlin family.</text>
</comment>
<comment type="subcellular location">
    <subcellularLocation>
        <location evidence="1">Cell membrane</location>
        <topology evidence="1">Lipid-anchor</topology>
    </subcellularLocation>
</comment>
<organism evidence="9 10">
    <name type="scientific">Poecilia latipinna</name>
    <name type="common">sailfin molly</name>
    <dbReference type="NCBI Taxonomy" id="48699"/>
    <lineage>
        <taxon>Eukaryota</taxon>
        <taxon>Metazoa</taxon>
        <taxon>Chordata</taxon>
        <taxon>Craniata</taxon>
        <taxon>Vertebrata</taxon>
        <taxon>Euteleostomi</taxon>
        <taxon>Actinopterygii</taxon>
        <taxon>Neopterygii</taxon>
        <taxon>Teleostei</taxon>
        <taxon>Neoteleostei</taxon>
        <taxon>Acanthomorphata</taxon>
        <taxon>Ovalentaria</taxon>
        <taxon>Atherinomorphae</taxon>
        <taxon>Cyprinodontiformes</taxon>
        <taxon>Poeciliidae</taxon>
        <taxon>Poeciliinae</taxon>
        <taxon>Poecilia</taxon>
    </lineage>
</organism>
<reference evidence="9" key="2">
    <citation type="submission" date="2025-09" db="UniProtKB">
        <authorList>
            <consortium name="Ensembl"/>
        </authorList>
    </citation>
    <scope>IDENTIFICATION</scope>
</reference>
<feature type="compositionally biased region" description="Low complexity" evidence="8">
    <location>
        <begin position="181"/>
        <end position="194"/>
    </location>
</feature>
<keyword evidence="10" id="KW-1185">Reference proteome</keyword>
<evidence type="ECO:0000256" key="1">
    <source>
        <dbReference type="ARBA" id="ARBA00004193"/>
    </source>
</evidence>
<feature type="compositionally biased region" description="Polar residues" evidence="8">
    <location>
        <begin position="362"/>
        <end position="377"/>
    </location>
</feature>
<keyword evidence="3" id="KW-1003">Cell membrane</keyword>
<dbReference type="InterPro" id="IPR028169">
    <property type="entry name" value="Raftlin"/>
</dbReference>
<sequence>MGCRLPKLRKAEERRSPGNIYSTLRRPQVETKVGVAYTYHFLDFLLGKEEVSVSSVLCLSSVRELPVQVRELYAQGFVLVAVHPFVHPCGPRHAHIQRQLHRAVLVRETQSPEKSQLRWARNRLETEVCVASQQAADLEAIQNYVKKIQDVAEQGVMFVGFLQQPGGGPYFLGHWDPEELSSLHSSPSPIHQQPFSTDTSPTEPNPNGEDADLCCCESQESDYGAMESVKQDQNSSASRKPNFSLLKHPVNSLHNPEELCDQIITSQIGAKDFNKPHNHIKPEAHNVAEVQGKRSGLSLPETAVTTRLPECRSQETKQHFTASTEKHLNVSKQRERRVSSPDSWLSSPELDRDHDRRRSDSTQTDGQRRVTTQNNNHIRLKNSENDTGSGSPPAQARMQLFALYNHTEEPDTSLRFYSLRVPLHVQKEAEAITDVDANWLDHMTQHFSSGAQLIDGFFHLTDDHDSGVSSVDSVFIFQSSAEETTDTSYDAIVVEQWTVIDGVVVKTDYIPLLQSLAPYGWRLMCVLPTPIVRTNSDGSLSTKQILFLQRPILQRRRKDFKMLNLRGRSKAKKHSAGEALDEQENKSLVIETEMDRLRINEEEEEEAEAEGRKRGDSGRSQRAGLQKSGDEAQHQKAVSLLLERRASVEYQEEETDVDAVPLSRQEKAVRWTDFGPGDERGMKEKVRVEERIKQQLFSGVC</sequence>
<evidence type="ECO:0000313" key="9">
    <source>
        <dbReference type="Ensembl" id="ENSPLAP00000017367.1"/>
    </source>
</evidence>
<feature type="compositionally biased region" description="Basic and acidic residues" evidence="8">
    <location>
        <begin position="349"/>
        <end position="360"/>
    </location>
</feature>
<dbReference type="CTD" id="100149692"/>
<dbReference type="Pfam" id="PF15250">
    <property type="entry name" value="Raftlin"/>
    <property type="match status" value="2"/>
</dbReference>
<dbReference type="GeneID" id="106945383"/>
<dbReference type="AlphaFoldDB" id="A0A3B3UXF0"/>
<keyword evidence="5" id="KW-0472">Membrane</keyword>
<feature type="compositionally biased region" description="Basic and acidic residues" evidence="8">
    <location>
        <begin position="609"/>
        <end position="619"/>
    </location>
</feature>
<dbReference type="Ensembl" id="ENSPLAT00000026577.1">
    <property type="protein sequence ID" value="ENSPLAP00000017367.1"/>
    <property type="gene ID" value="ENSPLAG00000021725.1"/>
</dbReference>
<protein>
    <submittedName>
        <fullName evidence="9">Raftlin, lipid raft linker 1</fullName>
    </submittedName>
</protein>
<feature type="region of interest" description="Disordered" evidence="8">
    <location>
        <begin position="567"/>
        <end position="635"/>
    </location>
</feature>
<dbReference type="PANTHER" id="PTHR17601">
    <property type="entry name" value="RAFTLIN-RELATED"/>
    <property type="match status" value="1"/>
</dbReference>
<dbReference type="OrthoDB" id="9942562at2759"/>
<dbReference type="STRING" id="48699.ENSPLAP00000017367"/>
<evidence type="ECO:0000256" key="7">
    <source>
        <dbReference type="ARBA" id="ARBA00023288"/>
    </source>
</evidence>
<dbReference type="PANTHER" id="PTHR17601:SF7">
    <property type="entry name" value="RAFTLIN ISOFORM X1"/>
    <property type="match status" value="1"/>
</dbReference>
<reference evidence="9" key="1">
    <citation type="submission" date="2025-08" db="UniProtKB">
        <authorList>
            <consortium name="Ensembl"/>
        </authorList>
    </citation>
    <scope>IDENTIFICATION</scope>
</reference>
<keyword evidence="7" id="KW-0449">Lipoprotein</keyword>
<name>A0A3B3UXF0_9TELE</name>
<evidence type="ECO:0000256" key="3">
    <source>
        <dbReference type="ARBA" id="ARBA00022475"/>
    </source>
</evidence>
<keyword evidence="6" id="KW-0564">Palmitate</keyword>
<dbReference type="GO" id="GO:0005886">
    <property type="term" value="C:plasma membrane"/>
    <property type="evidence" value="ECO:0007669"/>
    <property type="project" value="UniProtKB-SubCell"/>
</dbReference>
<keyword evidence="4" id="KW-0519">Myristate</keyword>
<dbReference type="RefSeq" id="XP_014884509.1">
    <property type="nucleotide sequence ID" value="XM_015029023.1"/>
</dbReference>
<evidence type="ECO:0000256" key="6">
    <source>
        <dbReference type="ARBA" id="ARBA00023139"/>
    </source>
</evidence>
<evidence type="ECO:0000256" key="8">
    <source>
        <dbReference type="SAM" id="MobiDB-lite"/>
    </source>
</evidence>
<dbReference type="KEGG" id="plai:106945383"/>
<accession>A0A3B3UXF0</accession>
<proteinExistence type="inferred from homology"/>
<evidence type="ECO:0000256" key="2">
    <source>
        <dbReference type="ARBA" id="ARBA00006390"/>
    </source>
</evidence>
<feature type="region of interest" description="Disordered" evidence="8">
    <location>
        <begin position="288"/>
        <end position="394"/>
    </location>
</feature>
<feature type="region of interest" description="Disordered" evidence="8">
    <location>
        <begin position="181"/>
        <end position="214"/>
    </location>
</feature>
<evidence type="ECO:0000313" key="10">
    <source>
        <dbReference type="Proteomes" id="UP000261500"/>
    </source>
</evidence>
<dbReference type="Proteomes" id="UP000261500">
    <property type="component" value="Unplaced"/>
</dbReference>
<dbReference type="GeneTree" id="ENSGT00530000063609"/>
<feature type="compositionally biased region" description="Basic and acidic residues" evidence="8">
    <location>
        <begin position="309"/>
        <end position="339"/>
    </location>
</feature>